<feature type="transmembrane region" description="Helical" evidence="7">
    <location>
        <begin position="136"/>
        <end position="161"/>
    </location>
</feature>
<feature type="region of interest" description="Disordered" evidence="6">
    <location>
        <begin position="410"/>
        <end position="433"/>
    </location>
</feature>
<dbReference type="InterPro" id="IPR020846">
    <property type="entry name" value="MFS_dom"/>
</dbReference>
<organism evidence="9 10">
    <name type="scientific">Salipaludibacillus keqinensis</name>
    <dbReference type="NCBI Taxonomy" id="2045207"/>
    <lineage>
        <taxon>Bacteria</taxon>
        <taxon>Bacillati</taxon>
        <taxon>Bacillota</taxon>
        <taxon>Bacilli</taxon>
        <taxon>Bacillales</taxon>
        <taxon>Bacillaceae</taxon>
    </lineage>
</organism>
<dbReference type="Gene3D" id="1.20.1250.20">
    <property type="entry name" value="MFS general substrate transporter like domains"/>
    <property type="match status" value="2"/>
</dbReference>
<feature type="transmembrane region" description="Helical" evidence="7">
    <location>
        <begin position="101"/>
        <end position="124"/>
    </location>
</feature>
<dbReference type="InterPro" id="IPR011701">
    <property type="entry name" value="MFS"/>
</dbReference>
<comment type="subcellular location">
    <subcellularLocation>
        <location evidence="1">Cell membrane</location>
        <topology evidence="1">Multi-pass membrane protein</topology>
    </subcellularLocation>
</comment>
<dbReference type="AlphaFoldDB" id="A0A323TF15"/>
<evidence type="ECO:0000313" key="9">
    <source>
        <dbReference type="EMBL" id="PYZ92277.1"/>
    </source>
</evidence>
<dbReference type="PANTHER" id="PTHR43826">
    <property type="entry name" value="GLUCOSE-6-PHOSPHATE EXCHANGER SLC37A4"/>
    <property type="match status" value="1"/>
</dbReference>
<keyword evidence="2" id="KW-0813">Transport</keyword>
<dbReference type="EMBL" id="PDOD01000004">
    <property type="protein sequence ID" value="PYZ92277.1"/>
    <property type="molecule type" value="Genomic_DNA"/>
</dbReference>
<evidence type="ECO:0000256" key="5">
    <source>
        <dbReference type="ARBA" id="ARBA00023136"/>
    </source>
</evidence>
<accession>A0A323TF15</accession>
<reference evidence="9 10" key="1">
    <citation type="submission" date="2017-10" db="EMBL/GenBank/DDBJ databases">
        <title>Bacillus sp. nov., a halophilic bacterium isolated from a Keqin Lake.</title>
        <authorList>
            <person name="Wang H."/>
        </authorList>
    </citation>
    <scope>NUCLEOTIDE SEQUENCE [LARGE SCALE GENOMIC DNA]</scope>
    <source>
        <strain evidence="9 10">KQ-12</strain>
    </source>
</reference>
<feature type="transmembrane region" description="Helical" evidence="7">
    <location>
        <begin position="310"/>
        <end position="334"/>
    </location>
</feature>
<comment type="caution">
    <text evidence="9">The sequence shown here is derived from an EMBL/GenBank/DDBJ whole genome shotgun (WGS) entry which is preliminary data.</text>
</comment>
<evidence type="ECO:0000256" key="6">
    <source>
        <dbReference type="SAM" id="MobiDB-lite"/>
    </source>
</evidence>
<dbReference type="Proteomes" id="UP000248214">
    <property type="component" value="Unassembled WGS sequence"/>
</dbReference>
<dbReference type="RefSeq" id="WP_110610774.1">
    <property type="nucleotide sequence ID" value="NZ_PDOD01000004.1"/>
</dbReference>
<keyword evidence="5 7" id="KW-0472">Membrane</keyword>
<dbReference type="PROSITE" id="PS50850">
    <property type="entry name" value="MFS"/>
    <property type="match status" value="1"/>
</dbReference>
<proteinExistence type="predicted"/>
<protein>
    <submittedName>
        <fullName evidence="9">MFS transporter</fullName>
    </submittedName>
</protein>
<keyword evidence="3 7" id="KW-0812">Transmembrane</keyword>
<feature type="transmembrane region" description="Helical" evidence="7">
    <location>
        <begin position="287"/>
        <end position="304"/>
    </location>
</feature>
<dbReference type="Pfam" id="PF07690">
    <property type="entry name" value="MFS_1"/>
    <property type="match status" value="1"/>
</dbReference>
<keyword evidence="4 7" id="KW-1133">Transmembrane helix</keyword>
<evidence type="ECO:0000313" key="10">
    <source>
        <dbReference type="Proteomes" id="UP000248214"/>
    </source>
</evidence>
<evidence type="ECO:0000256" key="4">
    <source>
        <dbReference type="ARBA" id="ARBA00022989"/>
    </source>
</evidence>
<feature type="transmembrane region" description="Helical" evidence="7">
    <location>
        <begin position="74"/>
        <end position="95"/>
    </location>
</feature>
<name>A0A323TF15_9BACI</name>
<dbReference type="OrthoDB" id="9773404at2"/>
<evidence type="ECO:0000256" key="7">
    <source>
        <dbReference type="SAM" id="Phobius"/>
    </source>
</evidence>
<feature type="transmembrane region" description="Helical" evidence="7">
    <location>
        <begin position="346"/>
        <end position="368"/>
    </location>
</feature>
<dbReference type="GO" id="GO:0005886">
    <property type="term" value="C:plasma membrane"/>
    <property type="evidence" value="ECO:0007669"/>
    <property type="project" value="UniProtKB-SubCell"/>
</dbReference>
<dbReference type="PANTHER" id="PTHR43826:SF3">
    <property type="entry name" value="GLUCOSE-6-PHOSPHATE EXCHANGER SLC37A4"/>
    <property type="match status" value="1"/>
</dbReference>
<feature type="transmembrane region" description="Helical" evidence="7">
    <location>
        <begin position="383"/>
        <end position="404"/>
    </location>
</feature>
<dbReference type="GO" id="GO:0061513">
    <property type="term" value="F:glucose 6-phosphate:phosphate antiporter activity"/>
    <property type="evidence" value="ECO:0007669"/>
    <property type="project" value="TreeGrafter"/>
</dbReference>
<feature type="compositionally biased region" description="Basic and acidic residues" evidence="6">
    <location>
        <begin position="423"/>
        <end position="433"/>
    </location>
</feature>
<feature type="transmembrane region" description="Helical" evidence="7">
    <location>
        <begin position="41"/>
        <end position="62"/>
    </location>
</feature>
<sequence>MDKQNSKLRWLIFASVLFTYLIMSSQRTAPGLITDQLMTDFGVAASTIGLVTSIQFFVYTFLQIPMGILADRYGPNFFLIIGAALTGIGIIIYSLSTHEFILFFARILTGIGDATIWVNMVLILRQWFTEKEFTRFIGFAGMTGSLGFLLATVPFSVLIVLLGWRGAFLFAGVFLCLCSLFLYLVLVKKAKQELFVKSKMKREKTSVLLRRIFSTRQAWALFLCHFGIVGGYIGFIGSWAVPYMMDVYGMTRLDASQLIMISLIGALIGAPLIGWVSSCLKSLKRPYVVFHITVLLCWSTILLFKAYPPFSLLVILFFIIGFGFGSNSLTFAVVRQSFPMTESGIVSGFANTGGFLSAVLLPSAFGYILDHFQSTSGSIGDGYYYGFITPVIFSIFGLVGVILIKEKQKDEEQDTKRKKGKKVDRDRENACHY</sequence>
<evidence type="ECO:0000256" key="3">
    <source>
        <dbReference type="ARBA" id="ARBA00022692"/>
    </source>
</evidence>
<evidence type="ECO:0000259" key="8">
    <source>
        <dbReference type="PROSITE" id="PS50850"/>
    </source>
</evidence>
<evidence type="ECO:0000256" key="2">
    <source>
        <dbReference type="ARBA" id="ARBA00022448"/>
    </source>
</evidence>
<feature type="transmembrane region" description="Helical" evidence="7">
    <location>
        <begin position="259"/>
        <end position="280"/>
    </location>
</feature>
<dbReference type="GO" id="GO:0035435">
    <property type="term" value="P:phosphate ion transmembrane transport"/>
    <property type="evidence" value="ECO:0007669"/>
    <property type="project" value="TreeGrafter"/>
</dbReference>
<evidence type="ECO:0000256" key="1">
    <source>
        <dbReference type="ARBA" id="ARBA00004651"/>
    </source>
</evidence>
<feature type="domain" description="Major facilitator superfamily (MFS) profile" evidence="8">
    <location>
        <begin position="12"/>
        <end position="409"/>
    </location>
</feature>
<feature type="transmembrane region" description="Helical" evidence="7">
    <location>
        <begin position="218"/>
        <end position="239"/>
    </location>
</feature>
<dbReference type="InterPro" id="IPR051337">
    <property type="entry name" value="OPA_Antiporter"/>
</dbReference>
<dbReference type="SUPFAM" id="SSF103473">
    <property type="entry name" value="MFS general substrate transporter"/>
    <property type="match status" value="1"/>
</dbReference>
<feature type="transmembrane region" description="Helical" evidence="7">
    <location>
        <begin position="167"/>
        <end position="187"/>
    </location>
</feature>
<dbReference type="InterPro" id="IPR036259">
    <property type="entry name" value="MFS_trans_sf"/>
</dbReference>
<gene>
    <name evidence="9" type="ORF">CR194_15685</name>
</gene>
<keyword evidence="10" id="KW-1185">Reference proteome</keyword>